<comment type="caution">
    <text evidence="1">The sequence shown here is derived from an EMBL/GenBank/DDBJ whole genome shotgun (WGS) entry which is preliminary data.</text>
</comment>
<reference evidence="1 2" key="1">
    <citation type="submission" date="2016-08" db="EMBL/GenBank/DDBJ databases">
        <title>A Parts List for Fungal Cellulosomes Revealed by Comparative Genomics.</title>
        <authorList>
            <consortium name="DOE Joint Genome Institute"/>
            <person name="Haitjema C.H."/>
            <person name="Gilmore S.P."/>
            <person name="Henske J.K."/>
            <person name="Solomon K.V."/>
            <person name="De Groot R."/>
            <person name="Kuo A."/>
            <person name="Mondo S.J."/>
            <person name="Salamov A.A."/>
            <person name="Labutti K."/>
            <person name="Zhao Z."/>
            <person name="Chiniquy J."/>
            <person name="Barry K."/>
            <person name="Brewer H.M."/>
            <person name="Purvine S.O."/>
            <person name="Wright A.T."/>
            <person name="Boxma B."/>
            <person name="Van Alen T."/>
            <person name="Hackstein J.H."/>
            <person name="Baker S.E."/>
            <person name="Grigoriev I.V."/>
            <person name="O'Malley M.A."/>
        </authorList>
    </citation>
    <scope>NUCLEOTIDE SEQUENCE [LARGE SCALE GENOMIC DNA]</scope>
    <source>
        <strain evidence="1 2">S4</strain>
    </source>
</reference>
<accession>A0A1Y1XFM0</accession>
<protein>
    <submittedName>
        <fullName evidence="1">Uncharacterized protein</fullName>
    </submittedName>
</protein>
<gene>
    <name evidence="1" type="ORF">BCR32DRAFT_242503</name>
</gene>
<dbReference type="EMBL" id="MCFG01000050">
    <property type="protein sequence ID" value="ORX84550.1"/>
    <property type="molecule type" value="Genomic_DNA"/>
</dbReference>
<organism evidence="1 2">
    <name type="scientific">Anaeromyces robustus</name>
    <dbReference type="NCBI Taxonomy" id="1754192"/>
    <lineage>
        <taxon>Eukaryota</taxon>
        <taxon>Fungi</taxon>
        <taxon>Fungi incertae sedis</taxon>
        <taxon>Chytridiomycota</taxon>
        <taxon>Chytridiomycota incertae sedis</taxon>
        <taxon>Neocallimastigomycetes</taxon>
        <taxon>Neocallimastigales</taxon>
        <taxon>Neocallimastigaceae</taxon>
        <taxon>Anaeromyces</taxon>
    </lineage>
</organism>
<sequence>MEVSKPYNITYEGAHEFTEEEGLAKCCRNDVIVTIGEKKCYLYVTDMERLKVDFYGEYNSSSYYATDPNTIIVKEVSYAEIEKTVKNLFEKKYFDLIGYTIKKEVSEPYNIIYENDQEISEYDALNNGFRNDVIVAIGNKNYKLYITDIERLEQDYYAEIENNGIYSSKPNMIVVKKVTKAEIENTIKHMINEGFFNDFGYMN</sequence>
<keyword evidence="2" id="KW-1185">Reference proteome</keyword>
<proteinExistence type="predicted"/>
<dbReference type="Proteomes" id="UP000193944">
    <property type="component" value="Unassembled WGS sequence"/>
</dbReference>
<name>A0A1Y1XFM0_9FUNG</name>
<dbReference type="AlphaFoldDB" id="A0A1Y1XFM0"/>
<evidence type="ECO:0000313" key="2">
    <source>
        <dbReference type="Proteomes" id="UP000193944"/>
    </source>
</evidence>
<evidence type="ECO:0000313" key="1">
    <source>
        <dbReference type="EMBL" id="ORX84550.1"/>
    </source>
</evidence>
<reference evidence="1 2" key="2">
    <citation type="submission" date="2016-08" db="EMBL/GenBank/DDBJ databases">
        <title>Pervasive Adenine N6-methylation of Active Genes in Fungi.</title>
        <authorList>
            <consortium name="DOE Joint Genome Institute"/>
            <person name="Mondo S.J."/>
            <person name="Dannebaum R.O."/>
            <person name="Kuo R.C."/>
            <person name="Labutti K."/>
            <person name="Haridas S."/>
            <person name="Kuo A."/>
            <person name="Salamov A."/>
            <person name="Ahrendt S.R."/>
            <person name="Lipzen A."/>
            <person name="Sullivan W."/>
            <person name="Andreopoulos W.B."/>
            <person name="Clum A."/>
            <person name="Lindquist E."/>
            <person name="Daum C."/>
            <person name="Ramamoorthy G.K."/>
            <person name="Gryganskyi A."/>
            <person name="Culley D."/>
            <person name="Magnuson J.K."/>
            <person name="James T.Y."/>
            <person name="O'Malley M.A."/>
            <person name="Stajich J.E."/>
            <person name="Spatafora J.W."/>
            <person name="Visel A."/>
            <person name="Grigoriev I.V."/>
        </authorList>
    </citation>
    <scope>NUCLEOTIDE SEQUENCE [LARGE SCALE GENOMIC DNA]</scope>
    <source>
        <strain evidence="1 2">S4</strain>
    </source>
</reference>